<organism evidence="1">
    <name type="scientific">Salmonella enterica subsp. salamae serovar 48:d:z6</name>
    <dbReference type="NCBI Taxonomy" id="1151170"/>
    <lineage>
        <taxon>Bacteria</taxon>
        <taxon>Pseudomonadati</taxon>
        <taxon>Pseudomonadota</taxon>
        <taxon>Gammaproteobacteria</taxon>
        <taxon>Enterobacterales</taxon>
        <taxon>Enterobacteriaceae</taxon>
        <taxon>Salmonella</taxon>
    </lineage>
</organism>
<gene>
    <name evidence="1" type="ORF">G0B47_26335</name>
</gene>
<dbReference type="AlphaFoldDB" id="A0A701VBN2"/>
<sequence length="120" mass="11880">ALYVNGGNFSAQNTVLEGTAGRNNVGAKLSGNINVTQGNLAVTGTIYYRNGDKFTGLLAGSGLNVNVSHGSLNLTGQALAHPDVAGGCVSTPSGNNVVGLNLTNATLSAGNASLKGSSVY</sequence>
<dbReference type="EMBL" id="DAAMGE010000118">
    <property type="protein sequence ID" value="HAC6544637.1"/>
    <property type="molecule type" value="Genomic_DNA"/>
</dbReference>
<feature type="non-terminal residue" evidence="1">
    <location>
        <position position="1"/>
    </location>
</feature>
<accession>A0A701VBN2</accession>
<evidence type="ECO:0000313" key="1">
    <source>
        <dbReference type="EMBL" id="HAC6544637.1"/>
    </source>
</evidence>
<reference evidence="1" key="2">
    <citation type="submission" date="2018-07" db="EMBL/GenBank/DDBJ databases">
        <authorList>
            <consortium name="NCBI Pathogen Detection Project"/>
        </authorList>
    </citation>
    <scope>NUCLEOTIDE SEQUENCE</scope>
    <source>
        <strain evidence="1">3749-68</strain>
    </source>
</reference>
<evidence type="ECO:0008006" key="2">
    <source>
        <dbReference type="Google" id="ProtNLM"/>
    </source>
</evidence>
<feature type="non-terminal residue" evidence="1">
    <location>
        <position position="120"/>
    </location>
</feature>
<proteinExistence type="predicted"/>
<comment type="caution">
    <text evidence="1">The sequence shown here is derived from an EMBL/GenBank/DDBJ whole genome shotgun (WGS) entry which is preliminary data.</text>
</comment>
<reference evidence="1" key="1">
    <citation type="journal article" date="2018" name="Genome Biol.">
        <title>SKESA: strategic k-mer extension for scrupulous assemblies.</title>
        <authorList>
            <person name="Souvorov A."/>
            <person name="Agarwala R."/>
            <person name="Lipman D.J."/>
        </authorList>
    </citation>
    <scope>NUCLEOTIDE SEQUENCE</scope>
    <source>
        <strain evidence="1">3749-68</strain>
    </source>
</reference>
<protein>
    <recommendedName>
        <fullName evidence="2">Filamentous hemagglutinin</fullName>
    </recommendedName>
</protein>
<name>A0A701VBN2_SALER</name>